<evidence type="ECO:0000313" key="3">
    <source>
        <dbReference type="Proteomes" id="UP000032141"/>
    </source>
</evidence>
<sequence>MGEREFHRRFRMSQRSPTIEDVSRLLSISQQRGFPRMLGSLDCMHWKWKNCPTTWAKQFTGRSGSPTIILEAVSDYDLWIWHAYFEMPGINNDISVLKSSNLLFKIAQAYTSNEDTSAKSFTGNAGREFHRRRRRGELYRRRRGIELHQRHRGRELYQRRSGRELHRRRNEVDKTEISVHRWSMSFISVLPELLVALSVFFFLHNNRSPEQKCQTKK</sequence>
<name>A0A0D3CGH0_BRAOL</name>
<dbReference type="Proteomes" id="UP000032141">
    <property type="component" value="Chromosome C5"/>
</dbReference>
<keyword evidence="3" id="KW-1185">Reference proteome</keyword>
<protein>
    <recommendedName>
        <fullName evidence="4">Nuclease HARBI1</fullName>
    </recommendedName>
</protein>
<keyword evidence="1" id="KW-0812">Transmembrane</keyword>
<evidence type="ECO:0000256" key="1">
    <source>
        <dbReference type="SAM" id="Phobius"/>
    </source>
</evidence>
<organism evidence="2 3">
    <name type="scientific">Brassica oleracea var. oleracea</name>
    <dbReference type="NCBI Taxonomy" id="109376"/>
    <lineage>
        <taxon>Eukaryota</taxon>
        <taxon>Viridiplantae</taxon>
        <taxon>Streptophyta</taxon>
        <taxon>Embryophyta</taxon>
        <taxon>Tracheophyta</taxon>
        <taxon>Spermatophyta</taxon>
        <taxon>Magnoliopsida</taxon>
        <taxon>eudicotyledons</taxon>
        <taxon>Gunneridae</taxon>
        <taxon>Pentapetalae</taxon>
        <taxon>rosids</taxon>
        <taxon>malvids</taxon>
        <taxon>Brassicales</taxon>
        <taxon>Brassicaceae</taxon>
        <taxon>Brassiceae</taxon>
        <taxon>Brassica</taxon>
    </lineage>
</organism>
<dbReference type="STRING" id="109376.A0A0D3CGH0"/>
<dbReference type="AlphaFoldDB" id="A0A0D3CGH0"/>
<reference evidence="2" key="2">
    <citation type="submission" date="2015-03" db="UniProtKB">
        <authorList>
            <consortium name="EnsemblPlants"/>
        </authorList>
    </citation>
    <scope>IDENTIFICATION</scope>
</reference>
<feature type="transmembrane region" description="Helical" evidence="1">
    <location>
        <begin position="182"/>
        <end position="203"/>
    </location>
</feature>
<dbReference type="HOGENOM" id="CLU_1273801_0_0_1"/>
<dbReference type="InterPro" id="IPR006912">
    <property type="entry name" value="Harbinger_derived_prot"/>
</dbReference>
<dbReference type="Pfam" id="PF04827">
    <property type="entry name" value="Plant_tran"/>
    <property type="match status" value="1"/>
</dbReference>
<dbReference type="EnsemblPlants" id="Bo5g085410.1">
    <property type="protein sequence ID" value="Bo5g085410.1"/>
    <property type="gene ID" value="Bo5g085410"/>
</dbReference>
<dbReference type="Gramene" id="Bo5g085410.1">
    <property type="protein sequence ID" value="Bo5g085410.1"/>
    <property type="gene ID" value="Bo5g085410"/>
</dbReference>
<dbReference type="eggNOG" id="ENOG502QR5Z">
    <property type="taxonomic scope" value="Eukaryota"/>
</dbReference>
<proteinExistence type="predicted"/>
<keyword evidence="1" id="KW-0472">Membrane</keyword>
<accession>A0A0D3CGH0</accession>
<evidence type="ECO:0008006" key="4">
    <source>
        <dbReference type="Google" id="ProtNLM"/>
    </source>
</evidence>
<keyword evidence="1" id="KW-1133">Transmembrane helix</keyword>
<reference evidence="2 3" key="1">
    <citation type="journal article" date="2014" name="Genome Biol.">
        <title>Transcriptome and methylome profiling reveals relics of genome dominance in the mesopolyploid Brassica oleracea.</title>
        <authorList>
            <person name="Parkin I.A."/>
            <person name="Koh C."/>
            <person name="Tang H."/>
            <person name="Robinson S.J."/>
            <person name="Kagale S."/>
            <person name="Clarke W.E."/>
            <person name="Town C.D."/>
            <person name="Nixon J."/>
            <person name="Krishnakumar V."/>
            <person name="Bidwell S.L."/>
            <person name="Denoeud F."/>
            <person name="Belcram H."/>
            <person name="Links M.G."/>
            <person name="Just J."/>
            <person name="Clarke C."/>
            <person name="Bender T."/>
            <person name="Huebert T."/>
            <person name="Mason A.S."/>
            <person name="Pires J.C."/>
            <person name="Barker G."/>
            <person name="Moore J."/>
            <person name="Walley P.G."/>
            <person name="Manoli S."/>
            <person name="Batley J."/>
            <person name="Edwards D."/>
            <person name="Nelson M.N."/>
            <person name="Wang X."/>
            <person name="Paterson A.H."/>
            <person name="King G."/>
            <person name="Bancroft I."/>
            <person name="Chalhoub B."/>
            <person name="Sharpe A.G."/>
        </authorList>
    </citation>
    <scope>NUCLEOTIDE SEQUENCE</scope>
    <source>
        <strain evidence="2 3">cv. TO1000</strain>
    </source>
</reference>
<dbReference type="PANTHER" id="PTHR47150">
    <property type="entry name" value="OS12G0169200 PROTEIN"/>
    <property type="match status" value="1"/>
</dbReference>
<dbReference type="PANTHER" id="PTHR47150:SF7">
    <property type="entry name" value="NUCLEASE"/>
    <property type="match status" value="1"/>
</dbReference>
<evidence type="ECO:0000313" key="2">
    <source>
        <dbReference type="EnsemblPlants" id="Bo5g085410.1"/>
    </source>
</evidence>